<keyword evidence="2" id="KW-0732">Signal</keyword>
<feature type="repeat" description="WD" evidence="1">
    <location>
        <begin position="607"/>
        <end position="648"/>
    </location>
</feature>
<dbReference type="PANTHER" id="PTHR45333">
    <property type="entry name" value="MEMBRANE PROTEIN-RELATED"/>
    <property type="match status" value="1"/>
</dbReference>
<dbReference type="CDD" id="cd00200">
    <property type="entry name" value="WD40"/>
    <property type="match status" value="1"/>
</dbReference>
<dbReference type="Proteomes" id="UP000683925">
    <property type="component" value="Unassembled WGS sequence"/>
</dbReference>
<gene>
    <name evidence="3" type="ORF">POCTA_138.1.T1950004</name>
</gene>
<feature type="repeat" description="WD" evidence="1">
    <location>
        <begin position="649"/>
        <end position="682"/>
    </location>
</feature>
<dbReference type="PROSITE" id="PS50082">
    <property type="entry name" value="WD_REPEATS_2"/>
    <property type="match status" value="7"/>
</dbReference>
<dbReference type="InterPro" id="IPR001680">
    <property type="entry name" value="WD40_rpt"/>
</dbReference>
<dbReference type="EMBL" id="CAJJDP010000199">
    <property type="protein sequence ID" value="CAD8214927.1"/>
    <property type="molecule type" value="Genomic_DNA"/>
</dbReference>
<dbReference type="PANTHER" id="PTHR45333:SF1">
    <property type="entry name" value="CHROMOSOME UNDETERMINED SCAFFOLD_625, WHOLE GENOME SHOTGUN SEQUENCE"/>
    <property type="match status" value="1"/>
</dbReference>
<dbReference type="PROSITE" id="PS00678">
    <property type="entry name" value="WD_REPEATS_1"/>
    <property type="match status" value="6"/>
</dbReference>
<accession>A0A8S1YPU6</accession>
<dbReference type="Pfam" id="PF00400">
    <property type="entry name" value="WD40"/>
    <property type="match status" value="7"/>
</dbReference>
<dbReference type="SMART" id="SM00320">
    <property type="entry name" value="WD40"/>
    <property type="match status" value="7"/>
</dbReference>
<dbReference type="Pfam" id="PF00805">
    <property type="entry name" value="Pentapeptide"/>
    <property type="match status" value="1"/>
</dbReference>
<protein>
    <submittedName>
        <fullName evidence="3">Uncharacterized protein</fullName>
    </submittedName>
</protein>
<feature type="repeat" description="WD" evidence="1">
    <location>
        <begin position="565"/>
        <end position="606"/>
    </location>
</feature>
<keyword evidence="1" id="KW-0853">WD repeat</keyword>
<name>A0A8S1YPU6_PAROT</name>
<feature type="repeat" description="WD" evidence="1">
    <location>
        <begin position="481"/>
        <end position="522"/>
    </location>
</feature>
<proteinExistence type="predicted"/>
<dbReference type="OMA" id="ICEFNIL"/>
<sequence length="765" mass="87646">MQCTFHVLHPLSLICVASHQCQRKLCVRCDYENGRDFHQTILFDEFRELLQKKFHEFKLDQTSQLDNYRISFKSMLSETERMLNKIWEELSESIKSIYSLIEQENNSYIKLIKENSNLAESSYSDLEKLIQFVKGKDFIIQINQYLVKLEKAKNWWNQEVNSFCERIKQEIKDIMPLIKIQPNYEQKEYLIQILVSLKDVDEKQFQRVIEMLRKEKVRDCIQFLENDCNQQHHEQYICKLDNLSPIDRKIMLKNVKSDITFITKVIKNIKENDFSKTNYSKEEFKVIRQNLILKISKEEKTIEFLKFLIHLTSIDDKFIQCGSNSFNLLVEMKVDLREQCFENIRIKDTSLIGANLVRCILNGSEFQNVDITGVNLNGAQLFNCRWVNIIICEFNILNGYSGQVRSVCFSPDGITLASGSMDKSICLWDAKTGKQKVKFDGHSDVVNSVCFSPDGKTLASGSYDKSIRLWDIKKEQQNFILDGHSNCVLSVCFSPDGTSLASASGDCFIFLWDVKTLQLKAKLTGHFDYVSSICFSPDSTILASSSMDNFICLWEVKTGKQKEKFNNQSDYVKSVCFSPDGTTLAFASGDFYICLWDIKRRQQKFKLDGHTSLVLTVFFSPNGTTLASGSGDKSIRLWDVKTGQQKAKLDGHSGAVKSIRFSPDGTTLASSGDDQSIRLWDVTAGIVNKPSNKYYNEMLAQLKKKLKNTSQFQNINTNIPILVISQKSNLEAQGALIFRGEFRNSQGLDLRSLLKSKGTLILEDG</sequence>
<dbReference type="PROSITE" id="PS50294">
    <property type="entry name" value="WD_REPEATS_REGION"/>
    <property type="match status" value="7"/>
</dbReference>
<evidence type="ECO:0000313" key="4">
    <source>
        <dbReference type="Proteomes" id="UP000683925"/>
    </source>
</evidence>
<dbReference type="InterPro" id="IPR019775">
    <property type="entry name" value="WD40_repeat_CS"/>
</dbReference>
<feature type="chain" id="PRO_5035747141" evidence="2">
    <location>
        <begin position="19"/>
        <end position="765"/>
    </location>
</feature>
<dbReference type="InterPro" id="IPR001646">
    <property type="entry name" value="5peptide_repeat"/>
</dbReference>
<feature type="repeat" description="WD" evidence="1">
    <location>
        <begin position="523"/>
        <end position="564"/>
    </location>
</feature>
<reference evidence="3" key="1">
    <citation type="submission" date="2021-01" db="EMBL/GenBank/DDBJ databases">
        <authorList>
            <consortium name="Genoscope - CEA"/>
            <person name="William W."/>
        </authorList>
    </citation>
    <scope>NUCLEOTIDE SEQUENCE</scope>
</reference>
<evidence type="ECO:0000256" key="2">
    <source>
        <dbReference type="SAM" id="SignalP"/>
    </source>
</evidence>
<keyword evidence="4" id="KW-1185">Reference proteome</keyword>
<feature type="signal peptide" evidence="2">
    <location>
        <begin position="1"/>
        <end position="18"/>
    </location>
</feature>
<feature type="repeat" description="WD" evidence="1">
    <location>
        <begin position="439"/>
        <end position="480"/>
    </location>
</feature>
<evidence type="ECO:0000313" key="3">
    <source>
        <dbReference type="EMBL" id="CAD8214927.1"/>
    </source>
</evidence>
<dbReference type="AlphaFoldDB" id="A0A8S1YPU6"/>
<organism evidence="3 4">
    <name type="scientific">Paramecium octaurelia</name>
    <dbReference type="NCBI Taxonomy" id="43137"/>
    <lineage>
        <taxon>Eukaryota</taxon>
        <taxon>Sar</taxon>
        <taxon>Alveolata</taxon>
        <taxon>Ciliophora</taxon>
        <taxon>Intramacronucleata</taxon>
        <taxon>Oligohymenophorea</taxon>
        <taxon>Peniculida</taxon>
        <taxon>Parameciidae</taxon>
        <taxon>Paramecium</taxon>
    </lineage>
</organism>
<comment type="caution">
    <text evidence="3">The sequence shown here is derived from an EMBL/GenBank/DDBJ whole genome shotgun (WGS) entry which is preliminary data.</text>
</comment>
<feature type="repeat" description="WD" evidence="1">
    <location>
        <begin position="397"/>
        <end position="438"/>
    </location>
</feature>
<evidence type="ECO:0000256" key="1">
    <source>
        <dbReference type="PROSITE-ProRule" id="PRU00221"/>
    </source>
</evidence>
<dbReference type="OrthoDB" id="674604at2759"/>